<keyword evidence="2" id="KW-1185">Reference proteome</keyword>
<name>A0A0K2D024_9CAUD</name>
<protein>
    <submittedName>
        <fullName evidence="1">Uncharacterized protein</fullName>
    </submittedName>
</protein>
<dbReference type="EMBL" id="KT224359">
    <property type="protein sequence ID" value="ALA13007.1"/>
    <property type="molecule type" value="Genomic_DNA"/>
</dbReference>
<dbReference type="OrthoDB" id="16247at10239"/>
<dbReference type="KEGG" id="vg:26633218"/>
<dbReference type="Proteomes" id="UP000204602">
    <property type="component" value="Segment"/>
</dbReference>
<organism evidence="1 2">
    <name type="scientific">Bacillus phage TsarBomba</name>
    <dbReference type="NCBI Taxonomy" id="1690456"/>
    <lineage>
        <taxon>Viruses</taxon>
        <taxon>Duplodnaviria</taxon>
        <taxon>Heunggongvirae</taxon>
        <taxon>Uroviricota</taxon>
        <taxon>Caudoviricetes</taxon>
        <taxon>Herelleviridae</taxon>
        <taxon>Bastillevirinae</taxon>
        <taxon>Tsarbombavirus</taxon>
        <taxon>Tsarbombavirus tsarbomba</taxon>
    </lineage>
</organism>
<accession>A0A0K2D024</accession>
<reference evidence="1 2" key="1">
    <citation type="journal article" date="2015" name="Genome Announc.">
        <title>Complete Genome Sequence of Bacillus cereus Group Phage TsarBomba.</title>
        <authorList>
            <person name="Erill I."/>
            <person name="Caruso S.M."/>
        </authorList>
    </citation>
    <scope>NUCLEOTIDE SEQUENCE [LARGE SCALE GENOMIC DNA]</scope>
</reference>
<gene>
    <name evidence="1" type="ORF">TSARBOMBA_120</name>
</gene>
<evidence type="ECO:0000313" key="1">
    <source>
        <dbReference type="EMBL" id="ALA13007.1"/>
    </source>
</evidence>
<evidence type="ECO:0000313" key="2">
    <source>
        <dbReference type="Proteomes" id="UP000204602"/>
    </source>
</evidence>
<dbReference type="GeneID" id="26633218"/>
<dbReference type="RefSeq" id="YP_009206935.1">
    <property type="nucleotide sequence ID" value="NC_028890.1"/>
</dbReference>
<proteinExistence type="predicted"/>
<sequence>MGKPPNNRIIQYIEDTIYLKKNHDGEGLLRLQEEGREKYVTLEDVGQAFINMADELTGFIDANQGLMEMRLLAVIAALDGKVQADILKIFAEHEDDLLQHLQVEEQTDNGKED</sequence>